<gene>
    <name evidence="1" type="ORF">CALMAC_LOCUS18147</name>
</gene>
<protein>
    <submittedName>
        <fullName evidence="1">Uncharacterized protein</fullName>
    </submittedName>
</protein>
<reference evidence="1 2" key="1">
    <citation type="submission" date="2019-01" db="EMBL/GenBank/DDBJ databases">
        <authorList>
            <person name="Sayadi A."/>
        </authorList>
    </citation>
    <scope>NUCLEOTIDE SEQUENCE [LARGE SCALE GENOMIC DNA]</scope>
</reference>
<name>A0A653DJT2_CALMS</name>
<dbReference type="AlphaFoldDB" id="A0A653DJT2"/>
<evidence type="ECO:0000313" key="1">
    <source>
        <dbReference type="EMBL" id="VEN60455.1"/>
    </source>
</evidence>
<keyword evidence="2" id="KW-1185">Reference proteome</keyword>
<dbReference type="EMBL" id="CAACVG010012540">
    <property type="protein sequence ID" value="VEN60455.1"/>
    <property type="molecule type" value="Genomic_DNA"/>
</dbReference>
<proteinExistence type="predicted"/>
<organism evidence="1 2">
    <name type="scientific">Callosobruchus maculatus</name>
    <name type="common">Southern cowpea weevil</name>
    <name type="synonym">Pulse bruchid</name>
    <dbReference type="NCBI Taxonomy" id="64391"/>
    <lineage>
        <taxon>Eukaryota</taxon>
        <taxon>Metazoa</taxon>
        <taxon>Ecdysozoa</taxon>
        <taxon>Arthropoda</taxon>
        <taxon>Hexapoda</taxon>
        <taxon>Insecta</taxon>
        <taxon>Pterygota</taxon>
        <taxon>Neoptera</taxon>
        <taxon>Endopterygota</taxon>
        <taxon>Coleoptera</taxon>
        <taxon>Polyphaga</taxon>
        <taxon>Cucujiformia</taxon>
        <taxon>Chrysomeloidea</taxon>
        <taxon>Chrysomelidae</taxon>
        <taxon>Bruchinae</taxon>
        <taxon>Bruchini</taxon>
        <taxon>Callosobruchus</taxon>
    </lineage>
</organism>
<accession>A0A653DJT2</accession>
<sequence>MNSNNEEGKKKISIYNGKIQLINASSFEEAIKLVFVIYFNSNRINPKKCSSIFGNDSKIFY</sequence>
<evidence type="ECO:0000313" key="2">
    <source>
        <dbReference type="Proteomes" id="UP000410492"/>
    </source>
</evidence>
<dbReference type="Proteomes" id="UP000410492">
    <property type="component" value="Unassembled WGS sequence"/>
</dbReference>